<dbReference type="AlphaFoldDB" id="I4CB00"/>
<evidence type="ECO:0000313" key="1">
    <source>
        <dbReference type="EMBL" id="AFM26741.1"/>
    </source>
</evidence>
<dbReference type="Proteomes" id="UP000006055">
    <property type="component" value="Chromosome"/>
</dbReference>
<dbReference type="KEGG" id="dti:Desti_4103"/>
<dbReference type="HOGENOM" id="CLU_557513_0_0_7"/>
<proteinExistence type="predicted"/>
<name>I4CB00_DESTA</name>
<keyword evidence="2" id="KW-1185">Reference proteome</keyword>
<evidence type="ECO:0000313" key="2">
    <source>
        <dbReference type="Proteomes" id="UP000006055"/>
    </source>
</evidence>
<dbReference type="RefSeq" id="WP_014811866.1">
    <property type="nucleotide sequence ID" value="NC_018025.1"/>
</dbReference>
<gene>
    <name evidence="1" type="ordered locus">Desti_4103</name>
</gene>
<reference evidence="2" key="1">
    <citation type="submission" date="2012-06" db="EMBL/GenBank/DDBJ databases">
        <title>Complete sequence of chromosome of Desulfomonile tiedjei DSM 6799.</title>
        <authorList>
            <person name="Lucas S."/>
            <person name="Copeland A."/>
            <person name="Lapidus A."/>
            <person name="Glavina del Rio T."/>
            <person name="Dalin E."/>
            <person name="Tice H."/>
            <person name="Bruce D."/>
            <person name="Goodwin L."/>
            <person name="Pitluck S."/>
            <person name="Peters L."/>
            <person name="Ovchinnikova G."/>
            <person name="Zeytun A."/>
            <person name="Lu M."/>
            <person name="Kyrpides N."/>
            <person name="Mavromatis K."/>
            <person name="Ivanova N."/>
            <person name="Brettin T."/>
            <person name="Detter J.C."/>
            <person name="Han C."/>
            <person name="Larimer F."/>
            <person name="Land M."/>
            <person name="Hauser L."/>
            <person name="Markowitz V."/>
            <person name="Cheng J.-F."/>
            <person name="Hugenholtz P."/>
            <person name="Woyke T."/>
            <person name="Wu D."/>
            <person name="Spring S."/>
            <person name="Schroeder M."/>
            <person name="Brambilla E."/>
            <person name="Klenk H.-P."/>
            <person name="Eisen J.A."/>
        </authorList>
    </citation>
    <scope>NUCLEOTIDE SEQUENCE [LARGE SCALE GENOMIC DNA]</scope>
    <source>
        <strain evidence="2">ATCC 49306 / DSM 6799 / DCB-1</strain>
    </source>
</reference>
<organism evidence="1 2">
    <name type="scientific">Desulfomonile tiedjei (strain ATCC 49306 / DSM 6799 / DCB-1)</name>
    <dbReference type="NCBI Taxonomy" id="706587"/>
    <lineage>
        <taxon>Bacteria</taxon>
        <taxon>Pseudomonadati</taxon>
        <taxon>Thermodesulfobacteriota</taxon>
        <taxon>Desulfomonilia</taxon>
        <taxon>Desulfomonilales</taxon>
        <taxon>Desulfomonilaceae</taxon>
        <taxon>Desulfomonile</taxon>
    </lineage>
</organism>
<dbReference type="InterPro" id="IPR029063">
    <property type="entry name" value="SAM-dependent_MTases_sf"/>
</dbReference>
<accession>I4CB00</accession>
<dbReference type="OrthoDB" id="7107937at2"/>
<dbReference type="EMBL" id="CP003360">
    <property type="protein sequence ID" value="AFM26741.1"/>
    <property type="molecule type" value="Genomic_DNA"/>
</dbReference>
<dbReference type="eggNOG" id="COG0297">
    <property type="taxonomic scope" value="Bacteria"/>
</dbReference>
<protein>
    <submittedName>
        <fullName evidence="1">Uncharacterized protein</fullName>
    </submittedName>
</protein>
<dbReference type="STRING" id="706587.Desti_4103"/>
<dbReference type="Gene3D" id="3.40.50.150">
    <property type="entry name" value="Vaccinia Virus protein VP39"/>
    <property type="match status" value="1"/>
</dbReference>
<sequence>MSSGFKKALKPLAMSVPYLGKVISQRDRYLTERDAAFAHIESLDTEKQSLIHRNSELIQECESLIGIRDNLILARDNLQQTLASVREPLDAQIKQLNLEKYILTQALVPHRPWLALDVNIHETYSIPSLMSPEESLYLHWIAREYYEGVGEIFDGGPLLGESTCALSSGLALNSRVGNKHKRIHSYDLFMYAEYYMAPLFTGTGLQDGESFLPLFLKNTMQFKDYIDFHAGDILTMDWTGEPLEIAFIDLAKSREINDHLVKQLFGVLIPGRSIVAQQDYFHFYCYWIHLTMEYLKDYFSIIESPYGGTLCFLLKHKIPDELLELPASEVYEKGRSLRLIDDCIARFRGLQKLKVTTAKIRLLAALNEMEQAAAVAREVRNSPEWIESGDMYCDILMDMSEAQNFIPRTILFPGVTDGTKLRGISRRYNIFGLDEEFFAVPASTEKFDVHDAADRNREEVVKARNFHELHNLIGENIMPTPPEEYTESN</sequence>